<sequence length="366" mass="39582">MTSHFSPEGARSRPLPPPAGLINRVIPGESVSICRVKQLIAAVAVSDAPVLVRGSTGTGKELAAEALHRASGRGGALIAVNCAAIPADLLESELFGHEKGAFTGADRQRIGRIEMAHGGTLFLDEIGDMPLALQAKLLRVLESRRISRVGGTSEIEVDFRLVTATHRNLDAQVAAGGFRCDLYYRINVFPLELPDLRERASDIPLILARMLEDQLARDPALDLPHFDTGALRALAGHSWPGNVRELRNVLARAIVLFPGRIVTARHVRENLLQLAMPDPEGPAGQQPAAAPEAQGLPEPSQFHDMLEGRADLDLRGYLRDIEVALIEAALAKRDGCVSRAADALRLRRTTLIEKMKKFGIMRCSAA</sequence>
<accession>A0AAX1UN89</accession>
<proteinExistence type="predicted"/>
<dbReference type="InterPro" id="IPR002078">
    <property type="entry name" value="Sigma_54_int"/>
</dbReference>
<dbReference type="InterPro" id="IPR027417">
    <property type="entry name" value="P-loop_NTPase"/>
</dbReference>
<feature type="compositionally biased region" description="Low complexity" evidence="11">
    <location>
        <begin position="281"/>
        <end position="295"/>
    </location>
</feature>
<dbReference type="SUPFAM" id="SSF52540">
    <property type="entry name" value="P-loop containing nucleoside triphosphate hydrolases"/>
    <property type="match status" value="1"/>
</dbReference>
<dbReference type="GO" id="GO:0000160">
    <property type="term" value="P:phosphorelay signal transduction system"/>
    <property type="evidence" value="ECO:0007669"/>
    <property type="project" value="UniProtKB-KW"/>
</dbReference>
<dbReference type="Proteomes" id="UP000266305">
    <property type="component" value="Unassembled WGS sequence"/>
</dbReference>
<gene>
    <name evidence="13" type="ORF">D1114_06640</name>
</gene>
<evidence type="ECO:0000256" key="4">
    <source>
        <dbReference type="ARBA" id="ARBA00022741"/>
    </source>
</evidence>
<evidence type="ECO:0000256" key="10">
    <source>
        <dbReference type="ARBA" id="ARBA00023163"/>
    </source>
</evidence>
<feature type="domain" description="Sigma-54 factor interaction" evidence="12">
    <location>
        <begin position="26"/>
        <end position="255"/>
    </location>
</feature>
<organism evidence="13 14">
    <name type="scientific">Cereibacter sphaeroides</name>
    <name type="common">Rhodobacter sphaeroides</name>
    <dbReference type="NCBI Taxonomy" id="1063"/>
    <lineage>
        <taxon>Bacteria</taxon>
        <taxon>Pseudomonadati</taxon>
        <taxon>Pseudomonadota</taxon>
        <taxon>Alphaproteobacteria</taxon>
        <taxon>Rhodobacterales</taxon>
        <taxon>Paracoccaceae</taxon>
        <taxon>Cereibacter</taxon>
    </lineage>
</organism>
<dbReference type="PROSITE" id="PS00676">
    <property type="entry name" value="SIGMA54_INTERACT_2"/>
    <property type="match status" value="1"/>
</dbReference>
<dbReference type="Gene3D" id="1.10.8.60">
    <property type="match status" value="1"/>
</dbReference>
<keyword evidence="8" id="KW-0238">DNA-binding</keyword>
<keyword evidence="6" id="KW-0902">Two-component regulatory system</keyword>
<dbReference type="FunFam" id="3.40.50.300:FF:000006">
    <property type="entry name" value="DNA-binding transcriptional regulator NtrC"/>
    <property type="match status" value="1"/>
</dbReference>
<evidence type="ECO:0000256" key="11">
    <source>
        <dbReference type="SAM" id="MobiDB-lite"/>
    </source>
</evidence>
<evidence type="ECO:0000313" key="14">
    <source>
        <dbReference type="Proteomes" id="UP000266305"/>
    </source>
</evidence>
<dbReference type="PANTHER" id="PTHR32071">
    <property type="entry name" value="TRANSCRIPTIONAL REGULATORY PROTEIN"/>
    <property type="match status" value="1"/>
</dbReference>
<evidence type="ECO:0000256" key="9">
    <source>
        <dbReference type="ARBA" id="ARBA00023159"/>
    </source>
</evidence>
<evidence type="ECO:0000256" key="8">
    <source>
        <dbReference type="ARBA" id="ARBA00023125"/>
    </source>
</evidence>
<evidence type="ECO:0000256" key="6">
    <source>
        <dbReference type="ARBA" id="ARBA00023012"/>
    </source>
</evidence>
<dbReference type="InterPro" id="IPR025943">
    <property type="entry name" value="Sigma_54_int_dom_ATP-bd_2"/>
</dbReference>
<dbReference type="SUPFAM" id="SSF46689">
    <property type="entry name" value="Homeodomain-like"/>
    <property type="match status" value="1"/>
</dbReference>
<evidence type="ECO:0000256" key="2">
    <source>
        <dbReference type="ARBA" id="ARBA00011135"/>
    </source>
</evidence>
<dbReference type="PROSITE" id="PS50045">
    <property type="entry name" value="SIGMA54_INTERACT_4"/>
    <property type="match status" value="1"/>
</dbReference>
<dbReference type="Gene3D" id="3.40.50.300">
    <property type="entry name" value="P-loop containing nucleotide triphosphate hydrolases"/>
    <property type="match status" value="1"/>
</dbReference>
<dbReference type="InterPro" id="IPR025944">
    <property type="entry name" value="Sigma_54_int_dom_CS"/>
</dbReference>
<dbReference type="GO" id="GO:0005524">
    <property type="term" value="F:ATP binding"/>
    <property type="evidence" value="ECO:0007669"/>
    <property type="project" value="UniProtKB-KW"/>
</dbReference>
<dbReference type="EMBL" id="QWGP01000005">
    <property type="protein sequence ID" value="RHZ96385.1"/>
    <property type="molecule type" value="Genomic_DNA"/>
</dbReference>
<keyword evidence="4" id="KW-0547">Nucleotide-binding</keyword>
<evidence type="ECO:0000256" key="5">
    <source>
        <dbReference type="ARBA" id="ARBA00022840"/>
    </source>
</evidence>
<feature type="region of interest" description="Disordered" evidence="11">
    <location>
        <begin position="276"/>
        <end position="295"/>
    </location>
</feature>
<dbReference type="InterPro" id="IPR009057">
    <property type="entry name" value="Homeodomain-like_sf"/>
</dbReference>
<dbReference type="CDD" id="cd00009">
    <property type="entry name" value="AAA"/>
    <property type="match status" value="1"/>
</dbReference>
<dbReference type="RefSeq" id="WP_011841187.1">
    <property type="nucleotide sequence ID" value="NZ_QWGP01000005.1"/>
</dbReference>
<dbReference type="InterPro" id="IPR058031">
    <property type="entry name" value="AAA_lid_NorR"/>
</dbReference>
<keyword evidence="7" id="KW-0805">Transcription regulation</keyword>
<dbReference type="GO" id="GO:0006355">
    <property type="term" value="P:regulation of DNA-templated transcription"/>
    <property type="evidence" value="ECO:0007669"/>
    <property type="project" value="InterPro"/>
</dbReference>
<dbReference type="GO" id="GO:0043565">
    <property type="term" value="F:sequence-specific DNA binding"/>
    <property type="evidence" value="ECO:0007669"/>
    <property type="project" value="InterPro"/>
</dbReference>
<evidence type="ECO:0000256" key="1">
    <source>
        <dbReference type="ARBA" id="ARBA00002167"/>
    </source>
</evidence>
<dbReference type="InterPro" id="IPR002197">
    <property type="entry name" value="HTH_Fis"/>
</dbReference>
<reference evidence="13 14" key="1">
    <citation type="submission" date="2018-08" db="EMBL/GenBank/DDBJ databases">
        <title>Draft genome sequence of Rhodobacter sphaeroides FY.</title>
        <authorList>
            <person name="Rayyan A."/>
            <person name="Meyer T.E."/>
            <person name="Kyndt J.A."/>
        </authorList>
    </citation>
    <scope>NUCLEOTIDE SEQUENCE [LARGE SCALE GENOMIC DNA]</scope>
    <source>
        <strain evidence="13 14">FY</strain>
    </source>
</reference>
<keyword evidence="5" id="KW-0067">ATP-binding</keyword>
<dbReference type="InterPro" id="IPR003593">
    <property type="entry name" value="AAA+_ATPase"/>
</dbReference>
<evidence type="ECO:0000259" key="12">
    <source>
        <dbReference type="PROSITE" id="PS50045"/>
    </source>
</evidence>
<protein>
    <recommendedName>
        <fullName evidence="3">Nif-specific regulatory protein</fullName>
    </recommendedName>
</protein>
<dbReference type="Pfam" id="PF00158">
    <property type="entry name" value="Sigma54_activat"/>
    <property type="match status" value="1"/>
</dbReference>
<dbReference type="PROSITE" id="PS00688">
    <property type="entry name" value="SIGMA54_INTERACT_3"/>
    <property type="match status" value="1"/>
</dbReference>
<evidence type="ECO:0000256" key="7">
    <source>
        <dbReference type="ARBA" id="ARBA00023015"/>
    </source>
</evidence>
<dbReference type="SMART" id="SM00382">
    <property type="entry name" value="AAA"/>
    <property type="match status" value="1"/>
</dbReference>
<dbReference type="AlphaFoldDB" id="A0AAX1UN89"/>
<comment type="subunit">
    <text evidence="2">Interacts with sigma-54.</text>
</comment>
<name>A0AAX1UN89_CERSP</name>
<dbReference type="Gene3D" id="1.10.10.60">
    <property type="entry name" value="Homeodomain-like"/>
    <property type="match status" value="1"/>
</dbReference>
<dbReference type="Pfam" id="PF02954">
    <property type="entry name" value="HTH_8"/>
    <property type="match status" value="1"/>
</dbReference>
<evidence type="ECO:0000256" key="3">
    <source>
        <dbReference type="ARBA" id="ARBA00015308"/>
    </source>
</evidence>
<evidence type="ECO:0000313" key="13">
    <source>
        <dbReference type="EMBL" id="RHZ96385.1"/>
    </source>
</evidence>
<comment type="function">
    <text evidence="1">Required for activation of most nif operons, which are directly involved in nitrogen fixation.</text>
</comment>
<keyword evidence="9" id="KW-0010">Activator</keyword>
<dbReference type="PANTHER" id="PTHR32071:SF117">
    <property type="entry name" value="PTS-DEPENDENT DIHYDROXYACETONE KINASE OPERON REGULATORY PROTEIN-RELATED"/>
    <property type="match status" value="1"/>
</dbReference>
<keyword evidence="10" id="KW-0804">Transcription</keyword>
<dbReference type="PRINTS" id="PR01590">
    <property type="entry name" value="HTHFIS"/>
</dbReference>
<dbReference type="Pfam" id="PF25601">
    <property type="entry name" value="AAA_lid_14"/>
    <property type="match status" value="1"/>
</dbReference>
<comment type="caution">
    <text evidence="13">The sequence shown here is derived from an EMBL/GenBank/DDBJ whole genome shotgun (WGS) entry which is preliminary data.</text>
</comment>